<keyword evidence="4 10" id="KW-0489">Methyltransferase</keyword>
<dbReference type="EC" id="2.1.1.107" evidence="2"/>
<dbReference type="Proteomes" id="UP000192418">
    <property type="component" value="Unassembled WGS sequence"/>
</dbReference>
<keyword evidence="6" id="KW-0949">S-adenosyl-L-methionine</keyword>
<dbReference type="RefSeq" id="WP_084066365.1">
    <property type="nucleotide sequence ID" value="NZ_FWXY01000001.1"/>
</dbReference>
<evidence type="ECO:0000259" key="12">
    <source>
        <dbReference type="Pfam" id="PF02602"/>
    </source>
</evidence>
<evidence type="ECO:0000256" key="10">
    <source>
        <dbReference type="RuleBase" id="RU003960"/>
    </source>
</evidence>
<evidence type="ECO:0000256" key="7">
    <source>
        <dbReference type="ARBA" id="ARBA00023244"/>
    </source>
</evidence>
<evidence type="ECO:0000256" key="8">
    <source>
        <dbReference type="ARBA" id="ARBA00025705"/>
    </source>
</evidence>
<dbReference type="FunFam" id="3.40.1010.10:FF:000001">
    <property type="entry name" value="Siroheme synthase"/>
    <property type="match status" value="1"/>
</dbReference>
<sequence>MDKTNGIIYLIGAGPGDPGLITVKAVECIKAADVVVYDYLASPTLLSYAKPGAEIIYVGKKGGDHTLTQDKISELLAQKGEQGHVVARLKGGDPFIFGRGGEEAEVLIERNISFEVVPGVTSAVAAPAYAGIPLTHRDYTSSVSLITGHEDPLKETSSIHWDCLAKSGSTLVFFMGVKNLPNIVNQLLENGKSSQTPVALVRWGTTTRQQTVSGTLSNIVEKVKEAKLKSPAIIVVGEVVSLRENMKWFENRPLFGKKIVVTRARAQASGLVDKLRHLGAHCIEIPTIKVVPPRDNTPLEDAVSSLEKYEWIIFTSVNGVKHFFNTLFAKGLDVRVLGRHKFACIGPVTRDELGKFGIVSDVLPKTYRAESVVEAFKDAEINGKKILLPRAMEARTILPEELRNMGAHVHEVTAYETQQVSTAKEELMALLRNGEIDMVTFTSSSTVKNFMALIPEQERTSLLSDVLHACIGPITEDTAVSLGLAPEIVADSYTIDGLVDVIVAYYTGKEN</sequence>
<dbReference type="InterPro" id="IPR006366">
    <property type="entry name" value="CobA/CysG_C"/>
</dbReference>
<dbReference type="FunFam" id="3.30.950.10:FF:000001">
    <property type="entry name" value="Siroheme synthase"/>
    <property type="match status" value="1"/>
</dbReference>
<dbReference type="Gene3D" id="3.40.1010.10">
    <property type="entry name" value="Cobalt-precorrin-4 Transmethylase, Domain 1"/>
    <property type="match status" value="1"/>
</dbReference>
<name>A0A1W1YHU4_9BACT</name>
<keyword evidence="3" id="KW-0169">Cobalamin biosynthesis</keyword>
<dbReference type="OrthoDB" id="9815856at2"/>
<evidence type="ECO:0000256" key="9">
    <source>
        <dbReference type="ARBA" id="ARBA00060548"/>
    </source>
</evidence>
<accession>A0A1W1YHU4</accession>
<evidence type="ECO:0000313" key="14">
    <source>
        <dbReference type="Proteomes" id="UP000192418"/>
    </source>
</evidence>
<dbReference type="PANTHER" id="PTHR45790">
    <property type="entry name" value="SIROHEME SYNTHASE-RELATED"/>
    <property type="match status" value="1"/>
</dbReference>
<comment type="pathway">
    <text evidence="9">Cofactor biosynthesis; adenosylcobalamin biosynthesis; precorrin-2 from uroporphyrinogen III: step 1/1.</text>
</comment>
<keyword evidence="7" id="KW-0627">Porphyrin biosynthesis</keyword>
<dbReference type="InterPro" id="IPR035996">
    <property type="entry name" value="4pyrrol_Methylase_sf"/>
</dbReference>
<dbReference type="SUPFAM" id="SSF53790">
    <property type="entry name" value="Tetrapyrrole methylase"/>
    <property type="match status" value="1"/>
</dbReference>
<keyword evidence="14" id="KW-1185">Reference proteome</keyword>
<dbReference type="UniPathway" id="UPA00262">
    <property type="reaction ID" value="UER00211"/>
</dbReference>
<dbReference type="GO" id="GO:0032259">
    <property type="term" value="P:methylation"/>
    <property type="evidence" value="ECO:0007669"/>
    <property type="project" value="UniProtKB-KW"/>
</dbReference>
<proteinExistence type="inferred from homology"/>
<dbReference type="GO" id="GO:0009236">
    <property type="term" value="P:cobalamin biosynthetic process"/>
    <property type="evidence" value="ECO:0007669"/>
    <property type="project" value="UniProtKB-KW"/>
</dbReference>
<dbReference type="STRING" id="1121400.SAMN02746065_10136"/>
<dbReference type="PROSITE" id="PS00840">
    <property type="entry name" value="SUMT_2"/>
    <property type="match status" value="1"/>
</dbReference>
<evidence type="ECO:0000256" key="5">
    <source>
        <dbReference type="ARBA" id="ARBA00022679"/>
    </source>
</evidence>
<reference evidence="13 14" key="1">
    <citation type="submission" date="2017-04" db="EMBL/GenBank/DDBJ databases">
        <authorList>
            <person name="Afonso C.L."/>
            <person name="Miller P.J."/>
            <person name="Scott M.A."/>
            <person name="Spackman E."/>
            <person name="Goraichik I."/>
            <person name="Dimitrov K.M."/>
            <person name="Suarez D.L."/>
            <person name="Swayne D.E."/>
        </authorList>
    </citation>
    <scope>NUCLEOTIDE SEQUENCE [LARGE SCALE GENOMIC DNA]</scope>
    <source>
        <strain evidence="13 14">DSM 3385</strain>
    </source>
</reference>
<evidence type="ECO:0000256" key="4">
    <source>
        <dbReference type="ARBA" id="ARBA00022603"/>
    </source>
</evidence>
<dbReference type="InterPro" id="IPR014776">
    <property type="entry name" value="4pyrrole_Mease_sub2"/>
</dbReference>
<dbReference type="AlphaFoldDB" id="A0A1W1YHU4"/>
<dbReference type="CDD" id="cd06578">
    <property type="entry name" value="HemD"/>
    <property type="match status" value="1"/>
</dbReference>
<dbReference type="InterPro" id="IPR000878">
    <property type="entry name" value="4pyrrol_Mease"/>
</dbReference>
<dbReference type="Gene3D" id="3.40.50.10090">
    <property type="match status" value="2"/>
</dbReference>
<evidence type="ECO:0000256" key="6">
    <source>
        <dbReference type="ARBA" id="ARBA00022691"/>
    </source>
</evidence>
<comment type="pathway">
    <text evidence="8">Porphyrin-containing compound metabolism; siroheme biosynthesis; precorrin-2 from uroporphyrinogen III: step 1/1.</text>
</comment>
<dbReference type="InterPro" id="IPR050161">
    <property type="entry name" value="Siro_Cobalamin_biosynth"/>
</dbReference>
<comment type="similarity">
    <text evidence="1 10">Belongs to the precorrin methyltransferase family.</text>
</comment>
<dbReference type="PROSITE" id="PS00839">
    <property type="entry name" value="SUMT_1"/>
    <property type="match status" value="1"/>
</dbReference>
<dbReference type="InterPro" id="IPR036108">
    <property type="entry name" value="4pyrrol_syn_uPrphyn_synt_sf"/>
</dbReference>
<dbReference type="CDD" id="cd11642">
    <property type="entry name" value="SUMT"/>
    <property type="match status" value="1"/>
</dbReference>
<dbReference type="InterPro" id="IPR014777">
    <property type="entry name" value="4pyrrole_Mease_sub1"/>
</dbReference>
<evidence type="ECO:0000256" key="2">
    <source>
        <dbReference type="ARBA" id="ARBA00012162"/>
    </source>
</evidence>
<dbReference type="Pfam" id="PF00590">
    <property type="entry name" value="TP_methylase"/>
    <property type="match status" value="1"/>
</dbReference>
<feature type="domain" description="Tetrapyrrole methylase" evidence="11">
    <location>
        <begin position="8"/>
        <end position="219"/>
    </location>
</feature>
<evidence type="ECO:0000256" key="1">
    <source>
        <dbReference type="ARBA" id="ARBA00005879"/>
    </source>
</evidence>
<dbReference type="SUPFAM" id="SSF69618">
    <property type="entry name" value="HemD-like"/>
    <property type="match status" value="1"/>
</dbReference>
<keyword evidence="5 10" id="KW-0808">Transferase</keyword>
<dbReference type="GO" id="GO:0004851">
    <property type="term" value="F:uroporphyrin-III C-methyltransferase activity"/>
    <property type="evidence" value="ECO:0007669"/>
    <property type="project" value="UniProtKB-EC"/>
</dbReference>
<dbReference type="Pfam" id="PF02602">
    <property type="entry name" value="HEM4"/>
    <property type="match status" value="1"/>
</dbReference>
<dbReference type="EMBL" id="FWXY01000001">
    <property type="protein sequence ID" value="SMC35713.1"/>
    <property type="molecule type" value="Genomic_DNA"/>
</dbReference>
<evidence type="ECO:0000259" key="11">
    <source>
        <dbReference type="Pfam" id="PF00590"/>
    </source>
</evidence>
<dbReference type="InterPro" id="IPR003754">
    <property type="entry name" value="4pyrrol_synth_uPrphyn_synth"/>
</dbReference>
<dbReference type="NCBIfam" id="NF004790">
    <property type="entry name" value="PRK06136.1"/>
    <property type="match status" value="1"/>
</dbReference>
<dbReference type="GO" id="GO:0019354">
    <property type="term" value="P:siroheme biosynthetic process"/>
    <property type="evidence" value="ECO:0007669"/>
    <property type="project" value="UniProtKB-UniPathway"/>
</dbReference>
<dbReference type="NCBIfam" id="TIGR01469">
    <property type="entry name" value="cobA_cysG_Cterm"/>
    <property type="match status" value="1"/>
</dbReference>
<gene>
    <name evidence="13" type="ORF">SAMN02746065_10136</name>
</gene>
<feature type="domain" description="Tetrapyrrole biosynthesis uroporphyrinogen III synthase" evidence="12">
    <location>
        <begin position="271"/>
        <end position="499"/>
    </location>
</feature>
<organism evidence="13 14">
    <name type="scientific">Desulfocicer vacuolatum DSM 3385</name>
    <dbReference type="NCBI Taxonomy" id="1121400"/>
    <lineage>
        <taxon>Bacteria</taxon>
        <taxon>Pseudomonadati</taxon>
        <taxon>Thermodesulfobacteriota</taxon>
        <taxon>Desulfobacteria</taxon>
        <taxon>Desulfobacterales</taxon>
        <taxon>Desulfobacteraceae</taxon>
        <taxon>Desulfocicer</taxon>
    </lineage>
</organism>
<evidence type="ECO:0000313" key="13">
    <source>
        <dbReference type="EMBL" id="SMC35713.1"/>
    </source>
</evidence>
<protein>
    <recommendedName>
        <fullName evidence="2">uroporphyrinogen-III C-methyltransferase</fullName>
        <ecNumber evidence="2">2.1.1.107</ecNumber>
    </recommendedName>
</protein>
<dbReference type="PANTHER" id="PTHR45790:SF3">
    <property type="entry name" value="S-ADENOSYL-L-METHIONINE-DEPENDENT UROPORPHYRINOGEN III METHYLTRANSFERASE, CHLOROPLASTIC"/>
    <property type="match status" value="1"/>
</dbReference>
<dbReference type="InterPro" id="IPR003043">
    <property type="entry name" value="Uropor_MeTrfase_CS"/>
</dbReference>
<dbReference type="GO" id="GO:0004852">
    <property type="term" value="F:uroporphyrinogen-III synthase activity"/>
    <property type="evidence" value="ECO:0007669"/>
    <property type="project" value="InterPro"/>
</dbReference>
<dbReference type="Gene3D" id="3.30.950.10">
    <property type="entry name" value="Methyltransferase, Cobalt-precorrin-4 Transmethylase, Domain 2"/>
    <property type="match status" value="1"/>
</dbReference>
<evidence type="ECO:0000256" key="3">
    <source>
        <dbReference type="ARBA" id="ARBA00022573"/>
    </source>
</evidence>